<protein>
    <submittedName>
        <fullName evidence="10">Flagellar motor switch phosphatase FliY</fullName>
    </submittedName>
</protein>
<gene>
    <name evidence="10" type="primary">fliY</name>
    <name evidence="10" type="ORF">HP552_14005</name>
</gene>
<feature type="region of interest" description="Disordered" evidence="7">
    <location>
        <begin position="232"/>
        <end position="315"/>
    </location>
</feature>
<evidence type="ECO:0000256" key="6">
    <source>
        <dbReference type="ARBA" id="ARBA00023136"/>
    </source>
</evidence>
<dbReference type="AlphaFoldDB" id="A0A7Y6EWD9"/>
<dbReference type="GO" id="GO:0009425">
    <property type="term" value="C:bacterial-type flagellum basal body"/>
    <property type="evidence" value="ECO:0007669"/>
    <property type="project" value="InterPro"/>
</dbReference>
<keyword evidence="10" id="KW-0966">Cell projection</keyword>
<evidence type="ECO:0000256" key="3">
    <source>
        <dbReference type="ARBA" id="ARBA00022475"/>
    </source>
</evidence>
<dbReference type="InterPro" id="IPR001172">
    <property type="entry name" value="FliN_T3SS_HrcQb"/>
</dbReference>
<dbReference type="RefSeq" id="WP_175396061.1">
    <property type="nucleotide sequence ID" value="NZ_JABMCB010000179.1"/>
</dbReference>
<feature type="domain" description="CheC-like protein" evidence="9">
    <location>
        <begin position="40"/>
        <end position="76"/>
    </location>
</feature>
<evidence type="ECO:0000313" key="10">
    <source>
        <dbReference type="EMBL" id="NUU76345.1"/>
    </source>
</evidence>
<dbReference type="GO" id="GO:0005886">
    <property type="term" value="C:plasma membrane"/>
    <property type="evidence" value="ECO:0007669"/>
    <property type="project" value="UniProtKB-SubCell"/>
</dbReference>
<keyword evidence="10" id="KW-0282">Flagellum</keyword>
<reference evidence="10 11" key="1">
    <citation type="submission" date="2020-05" db="EMBL/GenBank/DDBJ databases">
        <title>Genome Sequencing of Type Strains.</title>
        <authorList>
            <person name="Lemaire J.F."/>
            <person name="Inderbitzin P."/>
            <person name="Gregorio O.A."/>
            <person name="Collins S.B."/>
            <person name="Wespe N."/>
            <person name="Knight-Connoni V."/>
        </authorList>
    </citation>
    <scope>NUCLEOTIDE SEQUENCE [LARGE SCALE GENOMIC DNA]</scope>
    <source>
        <strain evidence="10 11">LMG 21957</strain>
    </source>
</reference>
<comment type="subcellular location">
    <subcellularLocation>
        <location evidence="1">Cell membrane</location>
        <topology evidence="1">Peripheral membrane protein</topology>
        <orientation evidence="1">Cytoplasmic side</orientation>
    </subcellularLocation>
</comment>
<keyword evidence="3" id="KW-1003">Cell membrane</keyword>
<dbReference type="CDD" id="cd17907">
    <property type="entry name" value="FliY_FliN-Y"/>
    <property type="match status" value="1"/>
</dbReference>
<dbReference type="GO" id="GO:0071973">
    <property type="term" value="P:bacterial-type flagellum-dependent cell motility"/>
    <property type="evidence" value="ECO:0007669"/>
    <property type="project" value="InterPro"/>
</dbReference>
<dbReference type="Pfam" id="PF01052">
    <property type="entry name" value="FliMN_C"/>
    <property type="match status" value="1"/>
</dbReference>
<dbReference type="NCBIfam" id="NF005995">
    <property type="entry name" value="PRK08119.1"/>
    <property type="match status" value="1"/>
</dbReference>
<comment type="caution">
    <text evidence="10">The sequence shown here is derived from an EMBL/GenBank/DDBJ whole genome shotgun (WGS) entry which is preliminary data.</text>
</comment>
<dbReference type="Proteomes" id="UP000526125">
    <property type="component" value="Unassembled WGS sequence"/>
</dbReference>
<dbReference type="InterPro" id="IPR012826">
    <property type="entry name" value="FliN"/>
</dbReference>
<feature type="compositionally biased region" description="Low complexity" evidence="7">
    <location>
        <begin position="276"/>
        <end position="286"/>
    </location>
</feature>
<dbReference type="PANTHER" id="PTHR43484">
    <property type="match status" value="1"/>
</dbReference>
<name>A0A7Y6EWD9_9BACL</name>
<dbReference type="SUPFAM" id="SSF101801">
    <property type="entry name" value="Surface presentation of antigens (SPOA)"/>
    <property type="match status" value="1"/>
</dbReference>
<keyword evidence="10" id="KW-0969">Cilium</keyword>
<sequence>MTSKDYLSQEEIDALLRQSESMSSTEPVEKTVDDFLTELEQDALGEIGNITFGSAATALSTLLGLKVDITTPKVSIISRSQFEEAFPKPHVAVHVNYVDGFEGINSLVIKKRDAQVIADLMLGGEGNPADEELNEIHISAVQEAMNQMMGSSATSMSTIFNRFVNISPPGIDILNMESGEGVSSLPHDETLIQVSFRLLIGDLIDSNLMQLLPVDFAKHMVDMLIGGAQESTANAPVTTPSQTAPAAAAPPVAPEPPVQQQVPPQASQPPAPDYNGYGQAPMGMPQGMPPQQPYGMPPQQPYGVPQHYGGMPNRNVNVQPVQFANLQNGAYGQVDENNLNLLMDIPLKVTVELGRTQKQIKDILELSQGSIVELDKLAGEPVDILVNNKLIAKGEVVVIDENFGVRVIDIVSQWDRIQKLQ</sequence>
<evidence type="ECO:0000256" key="1">
    <source>
        <dbReference type="ARBA" id="ARBA00004413"/>
    </source>
</evidence>
<comment type="similarity">
    <text evidence="2">Belongs to the FliN/MopA/SpaO family.</text>
</comment>
<evidence type="ECO:0000313" key="11">
    <source>
        <dbReference type="Proteomes" id="UP000526125"/>
    </source>
</evidence>
<dbReference type="InterPro" id="IPR051469">
    <property type="entry name" value="FliN/MopA/SpaO"/>
</dbReference>
<dbReference type="InterPro" id="IPR007597">
    <property type="entry name" value="CheC"/>
</dbReference>
<dbReference type="GO" id="GO:0006935">
    <property type="term" value="P:chemotaxis"/>
    <property type="evidence" value="ECO:0007669"/>
    <property type="project" value="UniProtKB-KW"/>
</dbReference>
<evidence type="ECO:0000256" key="7">
    <source>
        <dbReference type="SAM" id="MobiDB-lite"/>
    </source>
</evidence>
<keyword evidence="11" id="KW-1185">Reference proteome</keyword>
<dbReference type="InterPro" id="IPR036429">
    <property type="entry name" value="SpoA-like_sf"/>
</dbReference>
<feature type="domain" description="Flagellar motor switch protein FliN-like C-terminal" evidence="8">
    <location>
        <begin position="341"/>
        <end position="411"/>
    </location>
</feature>
<evidence type="ECO:0000256" key="2">
    <source>
        <dbReference type="ARBA" id="ARBA00009226"/>
    </source>
</evidence>
<dbReference type="SUPFAM" id="SSF103039">
    <property type="entry name" value="CheC-like"/>
    <property type="match status" value="1"/>
</dbReference>
<feature type="compositionally biased region" description="Low complexity" evidence="7">
    <location>
        <begin position="235"/>
        <end position="250"/>
    </location>
</feature>
<dbReference type="GO" id="GO:0016787">
    <property type="term" value="F:hydrolase activity"/>
    <property type="evidence" value="ECO:0007669"/>
    <property type="project" value="InterPro"/>
</dbReference>
<keyword evidence="5" id="KW-0283">Flagellar rotation</keyword>
<organism evidence="10 11">
    <name type="scientific">Paenibacillus xylanilyticus</name>
    <dbReference type="NCBI Taxonomy" id="248903"/>
    <lineage>
        <taxon>Bacteria</taxon>
        <taxon>Bacillati</taxon>
        <taxon>Bacillota</taxon>
        <taxon>Bacilli</taxon>
        <taxon>Bacillales</taxon>
        <taxon>Paenibacillaceae</taxon>
        <taxon>Paenibacillus</taxon>
    </lineage>
</organism>
<feature type="domain" description="CheC-like protein" evidence="9">
    <location>
        <begin position="136"/>
        <end position="171"/>
    </location>
</feature>
<dbReference type="InterPro" id="IPR028976">
    <property type="entry name" value="CheC-like_sf"/>
</dbReference>
<feature type="compositionally biased region" description="Pro residues" evidence="7">
    <location>
        <begin position="287"/>
        <end position="300"/>
    </location>
</feature>
<evidence type="ECO:0000259" key="8">
    <source>
        <dbReference type="Pfam" id="PF01052"/>
    </source>
</evidence>
<dbReference type="EMBL" id="JABMCB010000179">
    <property type="protein sequence ID" value="NUU76345.1"/>
    <property type="molecule type" value="Genomic_DNA"/>
</dbReference>
<dbReference type="GO" id="GO:0003774">
    <property type="term" value="F:cytoskeletal motor activity"/>
    <property type="evidence" value="ECO:0007669"/>
    <property type="project" value="InterPro"/>
</dbReference>
<evidence type="ECO:0000256" key="5">
    <source>
        <dbReference type="ARBA" id="ARBA00022779"/>
    </source>
</evidence>
<evidence type="ECO:0000256" key="4">
    <source>
        <dbReference type="ARBA" id="ARBA00022500"/>
    </source>
</evidence>
<evidence type="ECO:0000259" key="9">
    <source>
        <dbReference type="Pfam" id="PF04509"/>
    </source>
</evidence>
<accession>A0A7Y6EWD9</accession>
<keyword evidence="4" id="KW-0145">Chemotaxis</keyword>
<dbReference type="Gene3D" id="3.40.1550.10">
    <property type="entry name" value="CheC-like"/>
    <property type="match status" value="1"/>
</dbReference>
<dbReference type="NCBIfam" id="TIGR02480">
    <property type="entry name" value="fliN"/>
    <property type="match status" value="1"/>
</dbReference>
<keyword evidence="6" id="KW-0472">Membrane</keyword>
<proteinExistence type="inferred from homology"/>
<dbReference type="InterPro" id="IPR001543">
    <property type="entry name" value="FliN-like_C"/>
</dbReference>
<dbReference type="Pfam" id="PF04509">
    <property type="entry name" value="CheC"/>
    <property type="match status" value="2"/>
</dbReference>
<dbReference type="PRINTS" id="PR00956">
    <property type="entry name" value="FLGMOTORFLIN"/>
</dbReference>
<dbReference type="PANTHER" id="PTHR43484:SF1">
    <property type="entry name" value="FLAGELLAR MOTOR SWITCH PROTEIN FLIN"/>
    <property type="match status" value="1"/>
</dbReference>
<dbReference type="Gene3D" id="2.30.330.10">
    <property type="entry name" value="SpoA-like"/>
    <property type="match status" value="1"/>
</dbReference>